<dbReference type="Proteomes" id="UP000673383">
    <property type="component" value="Unassembled WGS sequence"/>
</dbReference>
<gene>
    <name evidence="1" type="ORF">JOH49_004414</name>
</gene>
<protein>
    <submittedName>
        <fullName evidence="1">Uncharacterized protein</fullName>
    </submittedName>
</protein>
<dbReference type="AlphaFoldDB" id="A0A8I1Y790"/>
<dbReference type="EMBL" id="JAFICZ010000001">
    <property type="protein sequence ID" value="MBP1294661.1"/>
    <property type="molecule type" value="Genomic_DNA"/>
</dbReference>
<organism evidence="1 2">
    <name type="scientific">Bradyrhizobium elkanii</name>
    <dbReference type="NCBI Taxonomy" id="29448"/>
    <lineage>
        <taxon>Bacteria</taxon>
        <taxon>Pseudomonadati</taxon>
        <taxon>Pseudomonadota</taxon>
        <taxon>Alphaproteobacteria</taxon>
        <taxon>Hyphomicrobiales</taxon>
        <taxon>Nitrobacteraceae</taxon>
        <taxon>Bradyrhizobium</taxon>
    </lineage>
</organism>
<proteinExistence type="predicted"/>
<accession>A0A8I1Y790</accession>
<reference evidence="1" key="1">
    <citation type="submission" date="2021-02" db="EMBL/GenBank/DDBJ databases">
        <title>Genomic Encyclopedia of Type Strains, Phase IV (KMG-V): Genome sequencing to study the core and pangenomes of soil and plant-associated prokaryotes.</title>
        <authorList>
            <person name="Whitman W."/>
        </authorList>
    </citation>
    <scope>NUCLEOTIDE SEQUENCE</scope>
    <source>
        <strain evidence="1">USDA 406</strain>
    </source>
</reference>
<comment type="caution">
    <text evidence="1">The sequence shown here is derived from an EMBL/GenBank/DDBJ whole genome shotgun (WGS) entry which is preliminary data.</text>
</comment>
<sequence length="147" mass="16304">MCRVLACGGSVAGEQSVTRARSWIDTYGDDDMHVITRAALLLGTICLASPALARDDGRYANSPLKPWFESLRSGYGQCCSDADGYVVADPDWESDHGHYRVLIDNEWVVVPNEAVITEPNKVGRTMVWKHYIDGHPRVRCFMPGSMT</sequence>
<evidence type="ECO:0000313" key="1">
    <source>
        <dbReference type="EMBL" id="MBP1294661.1"/>
    </source>
</evidence>
<evidence type="ECO:0000313" key="2">
    <source>
        <dbReference type="Proteomes" id="UP000673383"/>
    </source>
</evidence>
<name>A0A8I1Y790_BRAEL</name>